<evidence type="ECO:0000313" key="4">
    <source>
        <dbReference type="Proteomes" id="UP000659654"/>
    </source>
</evidence>
<evidence type="ECO:0000256" key="1">
    <source>
        <dbReference type="SAM" id="SignalP"/>
    </source>
</evidence>
<sequence>MWKVTAILFCLKFVQSFEIQPSRSGIKPSVPPRFYSVSDAKHDDYDEYHPTLEMWTKAVVRQRNERAMLIPSHNYFDINRQAVPSFDGSPWSNDFRRLPMPYQSQGLPNGLEIPVPRMSPTIRSLSDISDVKTPLERPTNDKIVTMEQLSPKPYSPLNQWPGPDVIDGFNFKALRALRNE</sequence>
<dbReference type="AlphaFoldDB" id="A0A1I7S920"/>
<dbReference type="Proteomes" id="UP000095284">
    <property type="component" value="Unplaced"/>
</dbReference>
<feature type="signal peptide" evidence="1">
    <location>
        <begin position="1"/>
        <end position="16"/>
    </location>
</feature>
<keyword evidence="1" id="KW-0732">Signal</keyword>
<dbReference type="EMBL" id="CAJFDI010000001">
    <property type="protein sequence ID" value="CAD5210314.1"/>
    <property type="molecule type" value="Genomic_DNA"/>
</dbReference>
<protein>
    <submittedName>
        <fullName evidence="2">(pine wood nematode) hypothetical protein</fullName>
    </submittedName>
</protein>
<gene>
    <name evidence="2" type="ORF">BXYJ_LOCUS1873</name>
</gene>
<organism evidence="3 5">
    <name type="scientific">Bursaphelenchus xylophilus</name>
    <name type="common">Pinewood nematode worm</name>
    <name type="synonym">Aphelenchoides xylophilus</name>
    <dbReference type="NCBI Taxonomy" id="6326"/>
    <lineage>
        <taxon>Eukaryota</taxon>
        <taxon>Metazoa</taxon>
        <taxon>Ecdysozoa</taxon>
        <taxon>Nematoda</taxon>
        <taxon>Chromadorea</taxon>
        <taxon>Rhabditida</taxon>
        <taxon>Tylenchina</taxon>
        <taxon>Tylenchomorpha</taxon>
        <taxon>Aphelenchoidea</taxon>
        <taxon>Aphelenchoididae</taxon>
        <taxon>Bursaphelenchus</taxon>
    </lineage>
</organism>
<dbReference type="OrthoDB" id="10541085at2759"/>
<dbReference type="EMBL" id="CAJFCV020000001">
    <property type="protein sequence ID" value="CAG9086156.1"/>
    <property type="molecule type" value="Genomic_DNA"/>
</dbReference>
<proteinExistence type="predicted"/>
<evidence type="ECO:0000313" key="3">
    <source>
        <dbReference type="Proteomes" id="UP000095284"/>
    </source>
</evidence>
<dbReference type="WBParaSite" id="BXY_0951500.1">
    <property type="protein sequence ID" value="BXY_0951500.1"/>
    <property type="gene ID" value="BXY_0951500"/>
</dbReference>
<name>A0A1I7S920_BURXY</name>
<evidence type="ECO:0000313" key="5">
    <source>
        <dbReference type="WBParaSite" id="BXY_0951500.1"/>
    </source>
</evidence>
<evidence type="ECO:0000313" key="2">
    <source>
        <dbReference type="EMBL" id="CAD5210314.1"/>
    </source>
</evidence>
<reference evidence="2" key="2">
    <citation type="submission" date="2020-09" db="EMBL/GenBank/DDBJ databases">
        <authorList>
            <person name="Kikuchi T."/>
        </authorList>
    </citation>
    <scope>NUCLEOTIDE SEQUENCE</scope>
    <source>
        <strain evidence="2">Ka4C1</strain>
    </source>
</reference>
<accession>A0A1I7S920</accession>
<reference evidence="5" key="1">
    <citation type="submission" date="2016-11" db="UniProtKB">
        <authorList>
            <consortium name="WormBaseParasite"/>
        </authorList>
    </citation>
    <scope>IDENTIFICATION</scope>
</reference>
<feature type="chain" id="PRO_5036022086" evidence="1">
    <location>
        <begin position="17"/>
        <end position="180"/>
    </location>
</feature>
<dbReference type="Proteomes" id="UP000659654">
    <property type="component" value="Unassembled WGS sequence"/>
</dbReference>
<keyword evidence="4" id="KW-1185">Reference proteome</keyword>
<dbReference type="Proteomes" id="UP000582659">
    <property type="component" value="Unassembled WGS sequence"/>
</dbReference>